<dbReference type="AlphaFoldDB" id="A0A919TZ43"/>
<evidence type="ECO:0000313" key="5">
    <source>
        <dbReference type="Proteomes" id="UP000632740"/>
    </source>
</evidence>
<feature type="compositionally biased region" description="Low complexity" evidence="1">
    <location>
        <begin position="197"/>
        <end position="210"/>
    </location>
</feature>
<sequence>MSDQDRGRALRRRHMHERQAVIFGVLLAGLAVAGLGAAAVYTGSLDLPVIGRGFSTAPASPTAANAVGPCPPEGALPVPYDQVTVNVYNATTRVRLAAATAEVLGERGFHVGTTQNGSAYSGVALISFGPGGVAQAYTLAAQIEGATLLLVNKDPADPSVDLALGSDYAELKPAETVLLDPAVPFTPPPGCTPLSEATPVAQPTPTAPAG</sequence>
<dbReference type="InterPro" id="IPR027381">
    <property type="entry name" value="LytR/CpsA/Psr_C"/>
</dbReference>
<protein>
    <recommendedName>
        <fullName evidence="3">LytR/CpsA/Psr regulator C-terminal domain-containing protein</fullName>
    </recommendedName>
</protein>
<dbReference type="EMBL" id="BONK01000006">
    <property type="protein sequence ID" value="GIG21305.1"/>
    <property type="molecule type" value="Genomic_DNA"/>
</dbReference>
<reference evidence="4" key="1">
    <citation type="submission" date="2021-01" db="EMBL/GenBank/DDBJ databases">
        <title>Whole genome shotgun sequence of Cellulomonas chitinilytica NBRC 110799.</title>
        <authorList>
            <person name="Komaki H."/>
            <person name="Tamura T."/>
        </authorList>
    </citation>
    <scope>NUCLEOTIDE SEQUENCE</scope>
    <source>
        <strain evidence="4">NBRC 110799</strain>
    </source>
</reference>
<name>A0A919TZ43_9CELL</name>
<comment type="caution">
    <text evidence="4">The sequence shown here is derived from an EMBL/GenBank/DDBJ whole genome shotgun (WGS) entry which is preliminary data.</text>
</comment>
<keyword evidence="5" id="KW-1185">Reference proteome</keyword>
<evidence type="ECO:0000313" key="4">
    <source>
        <dbReference type="EMBL" id="GIG21305.1"/>
    </source>
</evidence>
<feature type="region of interest" description="Disordered" evidence="1">
    <location>
        <begin position="187"/>
        <end position="210"/>
    </location>
</feature>
<gene>
    <name evidence="4" type="ORF">Cch01nite_20290</name>
</gene>
<evidence type="ECO:0000259" key="3">
    <source>
        <dbReference type="Pfam" id="PF13399"/>
    </source>
</evidence>
<dbReference type="Pfam" id="PF13399">
    <property type="entry name" value="LytR_C"/>
    <property type="match status" value="1"/>
</dbReference>
<accession>A0A919TZ43</accession>
<organism evidence="4 5">
    <name type="scientific">Cellulomonas chitinilytica</name>
    <dbReference type="NCBI Taxonomy" id="398759"/>
    <lineage>
        <taxon>Bacteria</taxon>
        <taxon>Bacillati</taxon>
        <taxon>Actinomycetota</taxon>
        <taxon>Actinomycetes</taxon>
        <taxon>Micrococcales</taxon>
        <taxon>Cellulomonadaceae</taxon>
        <taxon>Cellulomonas</taxon>
    </lineage>
</organism>
<dbReference type="Proteomes" id="UP000632740">
    <property type="component" value="Unassembled WGS sequence"/>
</dbReference>
<evidence type="ECO:0000256" key="2">
    <source>
        <dbReference type="SAM" id="Phobius"/>
    </source>
</evidence>
<proteinExistence type="predicted"/>
<keyword evidence="2" id="KW-1133">Transmembrane helix</keyword>
<keyword evidence="2" id="KW-0472">Membrane</keyword>
<dbReference type="Gene3D" id="3.30.70.2390">
    <property type="match status" value="1"/>
</dbReference>
<evidence type="ECO:0000256" key="1">
    <source>
        <dbReference type="SAM" id="MobiDB-lite"/>
    </source>
</evidence>
<feature type="domain" description="LytR/CpsA/Psr regulator C-terminal" evidence="3">
    <location>
        <begin position="82"/>
        <end position="168"/>
    </location>
</feature>
<dbReference type="RefSeq" id="WP_203752632.1">
    <property type="nucleotide sequence ID" value="NZ_BONK01000006.1"/>
</dbReference>
<feature type="transmembrane region" description="Helical" evidence="2">
    <location>
        <begin position="20"/>
        <end position="41"/>
    </location>
</feature>
<keyword evidence="2" id="KW-0812">Transmembrane</keyword>